<name>A0A8H4N2N4_9PEZI</name>
<dbReference type="GO" id="GO:0000978">
    <property type="term" value="F:RNA polymerase II cis-regulatory region sequence-specific DNA binding"/>
    <property type="evidence" value="ECO:0007669"/>
    <property type="project" value="TreeGrafter"/>
</dbReference>
<evidence type="ECO:0000313" key="4">
    <source>
        <dbReference type="EMBL" id="KAF4302096.1"/>
    </source>
</evidence>
<dbReference type="InterPro" id="IPR050560">
    <property type="entry name" value="MYB_TF"/>
</dbReference>
<gene>
    <name evidence="5" type="ORF">GTA08_BOTSDO06129</name>
    <name evidence="4" type="ORF">GTA08_BOTSDO10367</name>
</gene>
<dbReference type="Gene3D" id="1.10.10.60">
    <property type="entry name" value="Homeodomain-like"/>
    <property type="match status" value="2"/>
</dbReference>
<dbReference type="PROSITE" id="PS50090">
    <property type="entry name" value="MYB_LIKE"/>
    <property type="match status" value="2"/>
</dbReference>
<keyword evidence="6" id="KW-1185">Reference proteome</keyword>
<dbReference type="SMART" id="SM00717">
    <property type="entry name" value="SANT"/>
    <property type="match status" value="2"/>
</dbReference>
<dbReference type="InterPro" id="IPR001005">
    <property type="entry name" value="SANT/Myb"/>
</dbReference>
<dbReference type="GO" id="GO:0000981">
    <property type="term" value="F:DNA-binding transcription factor activity, RNA polymerase II-specific"/>
    <property type="evidence" value="ECO:0007669"/>
    <property type="project" value="TreeGrafter"/>
</dbReference>
<dbReference type="SUPFAM" id="SSF46689">
    <property type="entry name" value="Homeodomain-like"/>
    <property type="match status" value="1"/>
</dbReference>
<dbReference type="EMBL" id="WWBZ02000040">
    <property type="protein sequence ID" value="KAF4304888.1"/>
    <property type="molecule type" value="Genomic_DNA"/>
</dbReference>
<dbReference type="InterPro" id="IPR017930">
    <property type="entry name" value="Myb_dom"/>
</dbReference>
<dbReference type="PANTHER" id="PTHR45614:SF25">
    <property type="entry name" value="MYB PROTEIN"/>
    <property type="match status" value="1"/>
</dbReference>
<reference evidence="5 6" key="1">
    <citation type="submission" date="2020-04" db="EMBL/GenBank/DDBJ databases">
        <title>Genome Assembly and Annotation of Botryosphaeria dothidea sdau 11-99, a Latent Pathogen of Apple Fruit Ring Rot in China.</title>
        <authorList>
            <person name="Yu C."/>
            <person name="Diao Y."/>
            <person name="Lu Q."/>
            <person name="Zhao J."/>
            <person name="Cui S."/>
            <person name="Peng C."/>
            <person name="He B."/>
            <person name="Liu H."/>
        </authorList>
    </citation>
    <scope>NUCLEOTIDE SEQUENCE [LARGE SCALE GENOMIC DNA]</scope>
    <source>
        <strain evidence="6">sdau11-99</strain>
        <strain evidence="5">Sdau11-99</strain>
    </source>
</reference>
<dbReference type="GO" id="GO:0045944">
    <property type="term" value="P:positive regulation of transcription by RNA polymerase II"/>
    <property type="evidence" value="ECO:0007669"/>
    <property type="project" value="TreeGrafter"/>
</dbReference>
<feature type="region of interest" description="Disordered" evidence="1">
    <location>
        <begin position="350"/>
        <end position="385"/>
    </location>
</feature>
<feature type="region of interest" description="Disordered" evidence="1">
    <location>
        <begin position="94"/>
        <end position="227"/>
    </location>
</feature>
<feature type="domain" description="Myb-like" evidence="2">
    <location>
        <begin position="54"/>
        <end position="101"/>
    </location>
</feature>
<organism evidence="5 6">
    <name type="scientific">Botryosphaeria dothidea</name>
    <dbReference type="NCBI Taxonomy" id="55169"/>
    <lineage>
        <taxon>Eukaryota</taxon>
        <taxon>Fungi</taxon>
        <taxon>Dikarya</taxon>
        <taxon>Ascomycota</taxon>
        <taxon>Pezizomycotina</taxon>
        <taxon>Dothideomycetes</taxon>
        <taxon>Dothideomycetes incertae sedis</taxon>
        <taxon>Botryosphaeriales</taxon>
        <taxon>Botryosphaeriaceae</taxon>
        <taxon>Botryosphaeria</taxon>
    </lineage>
</organism>
<dbReference type="GO" id="GO:0005634">
    <property type="term" value="C:nucleus"/>
    <property type="evidence" value="ECO:0007669"/>
    <property type="project" value="TreeGrafter"/>
</dbReference>
<evidence type="ECO:0000313" key="6">
    <source>
        <dbReference type="Proteomes" id="UP000572817"/>
    </source>
</evidence>
<feature type="domain" description="Myb-like" evidence="2">
    <location>
        <begin position="2"/>
        <end position="53"/>
    </location>
</feature>
<feature type="domain" description="HTH myb-type" evidence="3">
    <location>
        <begin position="58"/>
        <end position="108"/>
    </location>
</feature>
<dbReference type="PROSITE" id="PS51294">
    <property type="entry name" value="HTH_MYB"/>
    <property type="match status" value="2"/>
</dbReference>
<feature type="compositionally biased region" description="Basic and acidic residues" evidence="1">
    <location>
        <begin position="259"/>
        <end position="273"/>
    </location>
</feature>
<dbReference type="CDD" id="cd00167">
    <property type="entry name" value="SANT"/>
    <property type="match status" value="2"/>
</dbReference>
<dbReference type="PANTHER" id="PTHR45614">
    <property type="entry name" value="MYB PROTEIN-RELATED"/>
    <property type="match status" value="1"/>
</dbReference>
<proteinExistence type="predicted"/>
<protein>
    <submittedName>
        <fullName evidence="5">SANT domain DNA binding protein</fullName>
    </submittedName>
</protein>
<accession>A0A8H4N2N4</accession>
<evidence type="ECO:0000259" key="2">
    <source>
        <dbReference type="PROSITE" id="PS50090"/>
    </source>
</evidence>
<dbReference type="GO" id="GO:0000278">
    <property type="term" value="P:mitotic cell cycle"/>
    <property type="evidence" value="ECO:0007669"/>
    <property type="project" value="TreeGrafter"/>
</dbReference>
<feature type="region of interest" description="Disordered" evidence="1">
    <location>
        <begin position="240"/>
        <end position="332"/>
    </location>
</feature>
<feature type="domain" description="HTH myb-type" evidence="3">
    <location>
        <begin position="2"/>
        <end position="57"/>
    </location>
</feature>
<evidence type="ECO:0000313" key="5">
    <source>
        <dbReference type="EMBL" id="KAF4304888.1"/>
    </source>
</evidence>
<dbReference type="InterPro" id="IPR009057">
    <property type="entry name" value="Homeodomain-like_sf"/>
</dbReference>
<feature type="compositionally biased region" description="Low complexity" evidence="1">
    <location>
        <begin position="136"/>
        <end position="160"/>
    </location>
</feature>
<dbReference type="OrthoDB" id="2143914at2759"/>
<dbReference type="Proteomes" id="UP000572817">
    <property type="component" value="Unassembled WGS sequence"/>
</dbReference>
<dbReference type="Pfam" id="PF00249">
    <property type="entry name" value="Myb_DNA-binding"/>
    <property type="match status" value="2"/>
</dbReference>
<evidence type="ECO:0000259" key="3">
    <source>
        <dbReference type="PROSITE" id="PS51294"/>
    </source>
</evidence>
<comment type="caution">
    <text evidence="5">The sequence shown here is derived from an EMBL/GenBank/DDBJ whole genome shotgun (WGS) entry which is preliminary data.</text>
</comment>
<evidence type="ECO:0000256" key="1">
    <source>
        <dbReference type="SAM" id="MobiDB-lite"/>
    </source>
</evidence>
<dbReference type="AlphaFoldDB" id="A0A8H4N2N4"/>
<sequence length="385" mass="43128">MAPNARRGPWSQAEDSFLLSIVSQQGANNWVRISQMLRTRTPKQCRERFHQNLKPTLNHEPITSEEGEVIERLVAEMGKKWAEIARQLNGRSDNAVKNWWNGGQNRRRRMSERRRSEAQTATVQQHHGNHYHHHQSQYQHHSPTYAHQQYHQQQQQQYHARPAPLSIQPQPYANRAYDTPIPSPSGQSVLSTDGAPSLITDSGSESRSPHYAASPMEHPLPPLIGRRDERRRSSLAYLPRNGSFITDDDQSHALPRASSADHQDAAARKREQLRLPQLPAFVSNGGSPIFREPNYGSSGVSRQLPLLTAPFTASGDSSRRGSPVQPTPHRPSYCTVQRALPSFSELVQQPRSQSVSVTLAPAPCLPPMKPRSPSSKLNAVASLLN</sequence>
<dbReference type="EMBL" id="WWBZ02000073">
    <property type="protein sequence ID" value="KAF4302096.1"/>
    <property type="molecule type" value="Genomic_DNA"/>
</dbReference>